<accession>A0A067PGC1</accession>
<dbReference type="Proteomes" id="UP000027265">
    <property type="component" value="Unassembled WGS sequence"/>
</dbReference>
<dbReference type="GO" id="GO:0005975">
    <property type="term" value="P:carbohydrate metabolic process"/>
    <property type="evidence" value="ECO:0007669"/>
    <property type="project" value="InterPro"/>
</dbReference>
<keyword evidence="6" id="KW-1185">Reference proteome</keyword>
<dbReference type="PANTHER" id="PTHR31084">
    <property type="entry name" value="ALPHA-L-FUCOSIDASE 2"/>
    <property type="match status" value="1"/>
</dbReference>
<dbReference type="InterPro" id="IPR027414">
    <property type="entry name" value="GH95_N_dom"/>
</dbReference>
<protein>
    <submittedName>
        <fullName evidence="5">Glycoside hydrolase family 95 protein</fullName>
    </submittedName>
</protein>
<keyword evidence="1" id="KW-0732">Signal</keyword>
<dbReference type="Pfam" id="PF14498">
    <property type="entry name" value="Glyco_hyd_65N_2"/>
    <property type="match status" value="1"/>
</dbReference>
<dbReference type="HOGENOM" id="CLU_004617_2_2_1"/>
<dbReference type="SUPFAM" id="SSF48208">
    <property type="entry name" value="Six-hairpin glycosidases"/>
    <property type="match status" value="1"/>
</dbReference>
<dbReference type="Pfam" id="PF22124">
    <property type="entry name" value="Glyco_hydro_95_cat"/>
    <property type="match status" value="1"/>
</dbReference>
<keyword evidence="5" id="KW-0378">Hydrolase</keyword>
<dbReference type="InterPro" id="IPR049053">
    <property type="entry name" value="AFCA-like_C"/>
</dbReference>
<feature type="domain" description="Alpha fucosidase A-like C-terminal" evidence="3">
    <location>
        <begin position="786"/>
        <end position="827"/>
    </location>
</feature>
<dbReference type="InterPro" id="IPR012341">
    <property type="entry name" value="6hp_glycosidase-like_sf"/>
</dbReference>
<feature type="domain" description="Glycosyl hydrolase family 95 N-terminal" evidence="2">
    <location>
        <begin position="39"/>
        <end position="307"/>
    </location>
</feature>
<dbReference type="InterPro" id="IPR008928">
    <property type="entry name" value="6-hairpin_glycosidase_sf"/>
</dbReference>
<feature type="chain" id="PRO_5001647487" evidence="1">
    <location>
        <begin position="26"/>
        <end position="862"/>
    </location>
</feature>
<gene>
    <name evidence="5" type="ORF">JAAARDRAFT_183812</name>
</gene>
<dbReference type="GO" id="GO:0004560">
    <property type="term" value="F:alpha-L-fucosidase activity"/>
    <property type="evidence" value="ECO:0007669"/>
    <property type="project" value="InterPro"/>
</dbReference>
<evidence type="ECO:0000313" key="5">
    <source>
        <dbReference type="EMBL" id="KDQ52890.1"/>
    </source>
</evidence>
<organism evidence="5 6">
    <name type="scientific">Jaapia argillacea MUCL 33604</name>
    <dbReference type="NCBI Taxonomy" id="933084"/>
    <lineage>
        <taxon>Eukaryota</taxon>
        <taxon>Fungi</taxon>
        <taxon>Dikarya</taxon>
        <taxon>Basidiomycota</taxon>
        <taxon>Agaricomycotina</taxon>
        <taxon>Agaricomycetes</taxon>
        <taxon>Agaricomycetidae</taxon>
        <taxon>Jaapiales</taxon>
        <taxon>Jaapiaceae</taxon>
        <taxon>Jaapia</taxon>
    </lineage>
</organism>
<proteinExistence type="predicted"/>
<evidence type="ECO:0000256" key="1">
    <source>
        <dbReference type="SAM" id="SignalP"/>
    </source>
</evidence>
<evidence type="ECO:0000259" key="4">
    <source>
        <dbReference type="Pfam" id="PF22124"/>
    </source>
</evidence>
<dbReference type="InterPro" id="IPR016518">
    <property type="entry name" value="Alpha-L-fucosidase"/>
</dbReference>
<dbReference type="EMBL" id="KL197737">
    <property type="protein sequence ID" value="KDQ52890.1"/>
    <property type="molecule type" value="Genomic_DNA"/>
</dbReference>
<evidence type="ECO:0000259" key="3">
    <source>
        <dbReference type="Pfam" id="PF21307"/>
    </source>
</evidence>
<dbReference type="OrthoDB" id="2848340at2759"/>
<name>A0A067PGC1_9AGAM</name>
<dbReference type="InterPro" id="IPR054363">
    <property type="entry name" value="GH95_cat"/>
</dbReference>
<dbReference type="Pfam" id="PF21307">
    <property type="entry name" value="Glyco_hydro_95_C"/>
    <property type="match status" value="1"/>
</dbReference>
<feature type="domain" description="Glycosyl hydrolase family 95 catalytic" evidence="4">
    <location>
        <begin position="341"/>
        <end position="772"/>
    </location>
</feature>
<dbReference type="Gene3D" id="1.50.10.10">
    <property type="match status" value="1"/>
</dbReference>
<dbReference type="InParanoid" id="A0A067PGC1"/>
<dbReference type="PIRSF" id="PIRSF007663">
    <property type="entry name" value="UCP007663"/>
    <property type="match status" value="1"/>
</dbReference>
<dbReference type="PANTHER" id="PTHR31084:SF3">
    <property type="entry name" value="ALPHA-FUCOSIDASE A"/>
    <property type="match status" value="1"/>
</dbReference>
<feature type="signal peptide" evidence="1">
    <location>
        <begin position="1"/>
        <end position="25"/>
    </location>
</feature>
<evidence type="ECO:0000313" key="6">
    <source>
        <dbReference type="Proteomes" id="UP000027265"/>
    </source>
</evidence>
<evidence type="ECO:0000259" key="2">
    <source>
        <dbReference type="Pfam" id="PF14498"/>
    </source>
</evidence>
<dbReference type="AlphaFoldDB" id="A0A067PGC1"/>
<reference evidence="6" key="1">
    <citation type="journal article" date="2014" name="Proc. Natl. Acad. Sci. U.S.A.">
        <title>Extensive sampling of basidiomycete genomes demonstrates inadequacy of the white-rot/brown-rot paradigm for wood decay fungi.</title>
        <authorList>
            <person name="Riley R."/>
            <person name="Salamov A.A."/>
            <person name="Brown D.W."/>
            <person name="Nagy L.G."/>
            <person name="Floudas D."/>
            <person name="Held B.W."/>
            <person name="Levasseur A."/>
            <person name="Lombard V."/>
            <person name="Morin E."/>
            <person name="Otillar R."/>
            <person name="Lindquist E.A."/>
            <person name="Sun H."/>
            <person name="LaButti K.M."/>
            <person name="Schmutz J."/>
            <person name="Jabbour D."/>
            <person name="Luo H."/>
            <person name="Baker S.E."/>
            <person name="Pisabarro A.G."/>
            <person name="Walton J.D."/>
            <person name="Blanchette R.A."/>
            <person name="Henrissat B."/>
            <person name="Martin F."/>
            <person name="Cullen D."/>
            <person name="Hibbett D.S."/>
            <person name="Grigoriev I.V."/>
        </authorList>
    </citation>
    <scope>NUCLEOTIDE SEQUENCE [LARGE SCALE GENOMIC DNA]</scope>
    <source>
        <strain evidence="6">MUCL 33604</strain>
    </source>
</reference>
<sequence length="862" mass="93569">MAFFRFSAPLLGVLSVLCAQQPSYALAPPSGFPSSGNGLWYTTPGSLWSREYLPIGNGYLGAMLAGGSVQETTQLNIESLWSGGPFADPTYNGGNKLASEQSYLAQYTQASRQAIFQSSNGTIHDIGELQQDPGAYGSYSTAGYLLSTLLPTSDGAEIEYNYARWLDLDEAVARTQWTVTSATTNTTYLRESFCSFTSQSCTQHLSSSSPSPLPTITYAYDSMTITTGLPPPNITCFDSHTLLVRGYVAIPGMLYEMLFRAQGDGVTTCSSAPPGPEGNTTFGVNATLTVQGATESWITWVGGTEYNIDAGDAAHGFSFLGPDPHASLLALLPPLTSSVQSYESAYTQHVSAYNSLMTPFSLSLSPASSSSFAQPTDQLIAAYQTDVGNPYIEQLLFNYGRYLLASSALGVLPANLQGVWAQGSGNPWSADANINLQMNYWMVESTFSDSTVLTQSLWDYMENTWAPRGAYTAEVLYNISQGWVTHDEVFGHTGMKAYGDPSSSAEWADYPVVLTTVTTLQMIHVYDHFDYTNDVEWWRAQGWPLLKAVAQFHMQRLIPDNHFNDSSLVVAPCNSPEQLPITFGCAHAQELIWQLFNAVEKGFEASGDTDTSFLAEVQAKRTQMDKGIHIGYWGQLQEWKFDMDQQNDTHRHLSHLVGLYPGYAVSGYDPTVQGNPVNYTYTHEDVIQAATVSLLHRGNGTGPDGDAGWEKVWRAAGWAQFGDAESYYHQLTYAIERNFGANLFSLYDPLDTSAIFQIDANLGYPAAVMNALLQAPDVPSLSTPLTITLLPALPAAWSAGHLKGAMVRGGISVDMSWESGNLTGVSFAINPGALSRPVQVVYGGKVVKEFVTGGGMVVTLSM</sequence>